<keyword evidence="3" id="KW-1185">Reference proteome</keyword>
<feature type="compositionally biased region" description="Polar residues" evidence="1">
    <location>
        <begin position="255"/>
        <end position="267"/>
    </location>
</feature>
<feature type="compositionally biased region" description="Low complexity" evidence="1">
    <location>
        <begin position="239"/>
        <end position="254"/>
    </location>
</feature>
<organism evidence="2 3">
    <name type="scientific">Deinococcus aquaticus</name>
    <dbReference type="NCBI Taxonomy" id="328692"/>
    <lineage>
        <taxon>Bacteria</taxon>
        <taxon>Thermotogati</taxon>
        <taxon>Deinococcota</taxon>
        <taxon>Deinococci</taxon>
        <taxon>Deinococcales</taxon>
        <taxon>Deinococcaceae</taxon>
        <taxon>Deinococcus</taxon>
    </lineage>
</organism>
<feature type="compositionally biased region" description="Basic residues" evidence="1">
    <location>
        <begin position="135"/>
        <end position="145"/>
    </location>
</feature>
<dbReference type="RefSeq" id="WP_273991375.1">
    <property type="nucleotide sequence ID" value="NZ_BAABQT010000029.1"/>
</dbReference>
<gene>
    <name evidence="2" type="ORF">M8445_16810</name>
</gene>
<evidence type="ECO:0000256" key="1">
    <source>
        <dbReference type="SAM" id="MobiDB-lite"/>
    </source>
</evidence>
<dbReference type="EMBL" id="CP115167">
    <property type="protein sequence ID" value="WDA60627.1"/>
    <property type="molecule type" value="Genomic_DNA"/>
</dbReference>
<accession>A0ABY7V635</accession>
<sequence length="518" mass="56083">MSATQAAATGVTTGLAVKAKGNFNYGFTIIPNYLRDEFMPVAGTDAFAFAYLIISWAGEGDRGARLSARYTRTITKWTARRLDDAKEEILKVLPQVFSFAPGDQKTSRPETWWVDFDELSRLHATYLAGLEAKSSQKRGPGRPKKPVLTVGTGIPEAEEKPVLSVGTGFLGSKTNFGKNLFSQREHPCTDTENTPVPPLRTLKEKGKEQSKEREEEGDRAPNTGPAGSSSSGDHAEPTQPQAPDGAAAHAAMGHTPSQEQTGPTTQGRQDEPATDTEDVPAAAAAPVAPLESVADLCPVPQAELDARPSWARTGPEMKLLVQYGGTLVNRTITENTPVRDLPRAQWWTRLTTDEIHLAGLTASREAQRDGLNMRTAFYRALDRLIGALPATKPAPGEVSPTLAADPHLKPGDGVRVDSTDGVVERVTVTHYRVQLVDETTVTLDRAVHAHLSRLQRLDYVPALPEGRAETLAAGKVWKAKKGGTLVMIQRLEGGQVTLDNGERLSILDLNRLYEPRAS</sequence>
<protein>
    <submittedName>
        <fullName evidence="2">Uncharacterized protein</fullName>
    </submittedName>
</protein>
<dbReference type="Proteomes" id="UP001217044">
    <property type="component" value="Plasmid pDATS02"/>
</dbReference>
<reference evidence="2 3" key="1">
    <citation type="submission" date="2022-12" db="EMBL/GenBank/DDBJ databases">
        <title>Genome Sequence of Deinococcus aquaticus Type Strain PB314.</title>
        <authorList>
            <person name="Albert C."/>
            <person name="Hill J."/>
            <person name="Boren L."/>
            <person name="Scholz-Ng S."/>
            <person name="Fatema N."/>
            <person name="Grosso R."/>
            <person name="Soboslay E."/>
            <person name="Tuohy J."/>
        </authorList>
    </citation>
    <scope>NUCLEOTIDE SEQUENCE [LARGE SCALE GENOMIC DNA]</scope>
    <source>
        <strain evidence="2 3">PB-314</strain>
        <plasmid evidence="2 3">pDATS02</plasmid>
    </source>
</reference>
<proteinExistence type="predicted"/>
<name>A0ABY7V635_9DEIO</name>
<feature type="compositionally biased region" description="Basic and acidic residues" evidence="1">
    <location>
        <begin position="201"/>
        <end position="219"/>
    </location>
</feature>
<keyword evidence="2" id="KW-0614">Plasmid</keyword>
<geneLocation type="plasmid" evidence="2 3">
    <name>pDATS02</name>
</geneLocation>
<feature type="region of interest" description="Disordered" evidence="1">
    <location>
        <begin position="133"/>
        <end position="153"/>
    </location>
</feature>
<feature type="region of interest" description="Disordered" evidence="1">
    <location>
        <begin position="181"/>
        <end position="280"/>
    </location>
</feature>
<evidence type="ECO:0000313" key="3">
    <source>
        <dbReference type="Proteomes" id="UP001217044"/>
    </source>
</evidence>
<evidence type="ECO:0000313" key="2">
    <source>
        <dbReference type="EMBL" id="WDA60627.1"/>
    </source>
</evidence>